<dbReference type="AlphaFoldDB" id="S2E7H7"/>
<keyword evidence="3" id="KW-1185">Reference proteome</keyword>
<feature type="transmembrane region" description="Helical" evidence="1">
    <location>
        <begin position="6"/>
        <end position="24"/>
    </location>
</feature>
<name>S2E7H7_INDAL</name>
<dbReference type="Proteomes" id="UP000006073">
    <property type="component" value="Unassembled WGS sequence"/>
</dbReference>
<organism evidence="2 3">
    <name type="scientific">Indibacter alkaliphilus (strain CCUG 57479 / KCTC 22604 / LW1)</name>
    <dbReference type="NCBI Taxonomy" id="1189612"/>
    <lineage>
        <taxon>Bacteria</taxon>
        <taxon>Pseudomonadati</taxon>
        <taxon>Bacteroidota</taxon>
        <taxon>Cytophagia</taxon>
        <taxon>Cytophagales</taxon>
        <taxon>Cyclobacteriaceae</taxon>
    </lineage>
</organism>
<dbReference type="STRING" id="1189612.A33Q_0035"/>
<evidence type="ECO:0000313" key="2">
    <source>
        <dbReference type="EMBL" id="EPA00562.1"/>
    </source>
</evidence>
<protein>
    <submittedName>
        <fullName evidence="2">Uncharacterized protein</fullName>
    </submittedName>
</protein>
<keyword evidence="1" id="KW-0472">Membrane</keyword>
<evidence type="ECO:0000256" key="1">
    <source>
        <dbReference type="SAM" id="Phobius"/>
    </source>
</evidence>
<evidence type="ECO:0000313" key="3">
    <source>
        <dbReference type="Proteomes" id="UP000006073"/>
    </source>
</evidence>
<gene>
    <name evidence="2" type="ORF">A33Q_0035</name>
</gene>
<keyword evidence="1" id="KW-1133">Transmembrane helix</keyword>
<accession>S2E7H7</accession>
<sequence>MKPTNLVGFLFYNTFFAVLDIYFIRISIVDFFGKQFCLL</sequence>
<proteinExistence type="predicted"/>
<comment type="caution">
    <text evidence="2">The sequence shown here is derived from an EMBL/GenBank/DDBJ whole genome shotgun (WGS) entry which is preliminary data.</text>
</comment>
<keyword evidence="1" id="KW-0812">Transmembrane</keyword>
<dbReference type="EMBL" id="ALWO02000002">
    <property type="protein sequence ID" value="EPA00562.1"/>
    <property type="molecule type" value="Genomic_DNA"/>
</dbReference>
<reference evidence="2 3" key="1">
    <citation type="journal article" date="2013" name="Genome Announc.">
        <title>Draft Genome Sequence of Indibacter alkaliphilus Strain LW1T, Isolated from Lonar Lake, a Haloalkaline Lake in the Buldana District of Maharashtra, India.</title>
        <authorList>
            <person name="Singh A."/>
            <person name="Kumar Jangir P."/>
            <person name="Sharma R."/>
            <person name="Singh A."/>
            <person name="Kumar Pinnaka A."/>
            <person name="Shivaji S."/>
        </authorList>
    </citation>
    <scope>NUCLEOTIDE SEQUENCE [LARGE SCALE GENOMIC DNA]</scope>
    <source>
        <strain evidence="3">CCUG 57479 / KCTC 22604 / LW1</strain>
    </source>
</reference>